<dbReference type="EMBL" id="CAJGYO010000001">
    <property type="protein sequence ID" value="CAD6205941.1"/>
    <property type="molecule type" value="Genomic_DNA"/>
</dbReference>
<dbReference type="AlphaFoldDB" id="A0A811MKX3"/>
<proteinExistence type="predicted"/>
<keyword evidence="3" id="KW-1185">Reference proteome</keyword>
<dbReference type="Proteomes" id="UP000604825">
    <property type="component" value="Unassembled WGS sequence"/>
</dbReference>
<sequence>MVGVLRAIDEEHDAESLEPDGGSCEGDCAAHVVQRGGGLGNPCHEMCDALAPWRVPEAAALHGPPRLALSLSLSLSSASTIDCARRTASPAPPPSAPSTSSPLHRIHPLGLKTTSNPSTSTTA</sequence>
<evidence type="ECO:0000313" key="3">
    <source>
        <dbReference type="Proteomes" id="UP000604825"/>
    </source>
</evidence>
<name>A0A811MKX3_9POAL</name>
<feature type="region of interest" description="Disordered" evidence="1">
    <location>
        <begin position="83"/>
        <end position="123"/>
    </location>
</feature>
<gene>
    <name evidence="2" type="ORF">NCGR_LOCUS3708</name>
</gene>
<protein>
    <submittedName>
        <fullName evidence="2">Uncharacterized protein</fullName>
    </submittedName>
</protein>
<organism evidence="2 3">
    <name type="scientific">Miscanthus lutarioriparius</name>
    <dbReference type="NCBI Taxonomy" id="422564"/>
    <lineage>
        <taxon>Eukaryota</taxon>
        <taxon>Viridiplantae</taxon>
        <taxon>Streptophyta</taxon>
        <taxon>Embryophyta</taxon>
        <taxon>Tracheophyta</taxon>
        <taxon>Spermatophyta</taxon>
        <taxon>Magnoliopsida</taxon>
        <taxon>Liliopsida</taxon>
        <taxon>Poales</taxon>
        <taxon>Poaceae</taxon>
        <taxon>PACMAD clade</taxon>
        <taxon>Panicoideae</taxon>
        <taxon>Andropogonodae</taxon>
        <taxon>Andropogoneae</taxon>
        <taxon>Saccharinae</taxon>
        <taxon>Miscanthus</taxon>
    </lineage>
</organism>
<accession>A0A811MKX3</accession>
<evidence type="ECO:0000313" key="2">
    <source>
        <dbReference type="EMBL" id="CAD6205941.1"/>
    </source>
</evidence>
<feature type="region of interest" description="Disordered" evidence="1">
    <location>
        <begin position="1"/>
        <end position="23"/>
    </location>
</feature>
<reference evidence="2" key="1">
    <citation type="submission" date="2020-10" db="EMBL/GenBank/DDBJ databases">
        <authorList>
            <person name="Han B."/>
            <person name="Lu T."/>
            <person name="Zhao Q."/>
            <person name="Huang X."/>
            <person name="Zhao Y."/>
        </authorList>
    </citation>
    <scope>NUCLEOTIDE SEQUENCE</scope>
</reference>
<evidence type="ECO:0000256" key="1">
    <source>
        <dbReference type="SAM" id="MobiDB-lite"/>
    </source>
</evidence>
<comment type="caution">
    <text evidence="2">The sequence shown here is derived from an EMBL/GenBank/DDBJ whole genome shotgun (WGS) entry which is preliminary data.</text>
</comment>
<feature type="compositionally biased region" description="Polar residues" evidence="1">
    <location>
        <begin position="112"/>
        <end position="123"/>
    </location>
</feature>